<evidence type="ECO:0000313" key="2">
    <source>
        <dbReference type="EMBL" id="GGG14548.1"/>
    </source>
</evidence>
<feature type="region of interest" description="Disordered" evidence="1">
    <location>
        <begin position="26"/>
        <end position="53"/>
    </location>
</feature>
<reference evidence="2" key="1">
    <citation type="journal article" date="2014" name="Int. J. Syst. Evol. Microbiol.">
        <title>Complete genome sequence of Corynebacterium casei LMG S-19264T (=DSM 44701T), isolated from a smear-ripened cheese.</title>
        <authorList>
            <consortium name="US DOE Joint Genome Institute (JGI-PGF)"/>
            <person name="Walter F."/>
            <person name="Albersmeier A."/>
            <person name="Kalinowski J."/>
            <person name="Ruckert C."/>
        </authorList>
    </citation>
    <scope>NUCLEOTIDE SEQUENCE</scope>
    <source>
        <strain evidence="2">CGMCC 1.12987</strain>
    </source>
</reference>
<dbReference type="Proteomes" id="UP000644756">
    <property type="component" value="Unassembled WGS sequence"/>
</dbReference>
<proteinExistence type="predicted"/>
<name>A0A917FYT4_9BACL</name>
<organism evidence="2 3">
    <name type="scientific">Paenibacillus abyssi</name>
    <dbReference type="NCBI Taxonomy" id="1340531"/>
    <lineage>
        <taxon>Bacteria</taxon>
        <taxon>Bacillati</taxon>
        <taxon>Bacillota</taxon>
        <taxon>Bacilli</taxon>
        <taxon>Bacillales</taxon>
        <taxon>Paenibacillaceae</taxon>
        <taxon>Paenibacillus</taxon>
    </lineage>
</organism>
<feature type="compositionally biased region" description="Basic and acidic residues" evidence="1">
    <location>
        <begin position="29"/>
        <end position="40"/>
    </location>
</feature>
<comment type="caution">
    <text evidence="2">The sequence shown here is derived from an EMBL/GenBank/DDBJ whole genome shotgun (WGS) entry which is preliminary data.</text>
</comment>
<protein>
    <submittedName>
        <fullName evidence="2">Uncharacterized protein</fullName>
    </submittedName>
</protein>
<accession>A0A917FYT4</accession>
<reference evidence="2" key="2">
    <citation type="submission" date="2020-09" db="EMBL/GenBank/DDBJ databases">
        <authorList>
            <person name="Sun Q."/>
            <person name="Zhou Y."/>
        </authorList>
    </citation>
    <scope>NUCLEOTIDE SEQUENCE</scope>
    <source>
        <strain evidence="2">CGMCC 1.12987</strain>
    </source>
</reference>
<dbReference type="AlphaFoldDB" id="A0A917FYT4"/>
<gene>
    <name evidence="2" type="ORF">GCM10010916_34310</name>
</gene>
<evidence type="ECO:0000313" key="3">
    <source>
        <dbReference type="Proteomes" id="UP000644756"/>
    </source>
</evidence>
<dbReference type="EMBL" id="BMGR01000011">
    <property type="protein sequence ID" value="GGG14548.1"/>
    <property type="molecule type" value="Genomic_DNA"/>
</dbReference>
<evidence type="ECO:0000256" key="1">
    <source>
        <dbReference type="SAM" id="MobiDB-lite"/>
    </source>
</evidence>
<sequence length="53" mass="6012">MNKRKTTSTANFTSIDDIINFYSNSTQDQDEHKNDEKEKTTSLSSGFGLSCFK</sequence>
<keyword evidence="3" id="KW-1185">Reference proteome</keyword>